<keyword evidence="1" id="KW-0472">Membrane</keyword>
<organism evidence="2 3">
    <name type="scientific">Acidithiobacillus concretivorus</name>
    <dbReference type="NCBI Taxonomy" id="3063952"/>
    <lineage>
        <taxon>Bacteria</taxon>
        <taxon>Pseudomonadati</taxon>
        <taxon>Pseudomonadota</taxon>
        <taxon>Acidithiobacillia</taxon>
        <taxon>Acidithiobacillales</taxon>
        <taxon>Acidithiobacillaceae</taxon>
        <taxon>Acidithiobacillus</taxon>
    </lineage>
</organism>
<evidence type="ECO:0000313" key="2">
    <source>
        <dbReference type="EMBL" id="MBU2737516.1"/>
    </source>
</evidence>
<dbReference type="RefSeq" id="WP_215862573.1">
    <property type="nucleotide sequence ID" value="NZ_JABELD010000012.1"/>
</dbReference>
<protein>
    <submittedName>
        <fullName evidence="2">Uncharacterized protein</fullName>
    </submittedName>
</protein>
<reference evidence="2 3" key="1">
    <citation type="journal article" date="2021" name="ISME J.">
        <title>Genomic evolution of the class Acidithiobacillia: deep-branching Proteobacteria living in extreme acidic conditions.</title>
        <authorList>
            <person name="Moya-Beltran A."/>
            <person name="Beard S."/>
            <person name="Rojas-Villalobos C."/>
            <person name="Issotta F."/>
            <person name="Gallardo Y."/>
            <person name="Ulloa R."/>
            <person name="Giaveno A."/>
            <person name="Degli Esposti M."/>
            <person name="Johnson D.B."/>
            <person name="Quatrini R."/>
        </authorList>
    </citation>
    <scope>NUCLEOTIDE SEQUENCE [LARGE SCALE GENOMIC DNA]</scope>
    <source>
        <strain evidence="2 3">ATCC 19703</strain>
    </source>
</reference>
<name>A0ABS5ZLG9_9PROT</name>
<evidence type="ECO:0000256" key="1">
    <source>
        <dbReference type="SAM" id="Phobius"/>
    </source>
</evidence>
<evidence type="ECO:0000313" key="3">
    <source>
        <dbReference type="Proteomes" id="UP001197028"/>
    </source>
</evidence>
<dbReference type="EMBL" id="JABELD010000012">
    <property type="protein sequence ID" value="MBU2737516.1"/>
    <property type="molecule type" value="Genomic_DNA"/>
</dbReference>
<feature type="transmembrane region" description="Helical" evidence="1">
    <location>
        <begin position="40"/>
        <end position="66"/>
    </location>
</feature>
<keyword evidence="3" id="KW-1185">Reference proteome</keyword>
<comment type="caution">
    <text evidence="2">The sequence shown here is derived from an EMBL/GenBank/DDBJ whole genome shotgun (WGS) entry which is preliminary data.</text>
</comment>
<sequence length="307" mass="34944">MSKTGKRVEPVISDKDTYEENIKNKYSIEKEANNHIIKKLLLIFLYVISFSVGLVSSLFIAALLYILSDHSLLSLSPLPAYIFIVLLIHSRKNKEDLYRYLYLIGLGLSIYPIGYIFSHLDEYQKKTDNSLEKSILFGKSGTIMSNEMSCAINSVGALITKLNPKISNQYKNYFTTKRNLTPSPYGEYVLLKGTPVYSSKIGIFYLPVGGVVSLDCLVGRRYPLIQTIKKDSGYLIKVSMGHHNFYVDPSFFVLPIKNNKAVMNAVNYLSFRFEYNCGTTTTTNISKKDFTMCQKWVNGWDTVKQQE</sequence>
<proteinExistence type="predicted"/>
<accession>A0ABS5ZLG9</accession>
<feature type="transmembrane region" description="Helical" evidence="1">
    <location>
        <begin position="100"/>
        <end position="117"/>
    </location>
</feature>
<feature type="transmembrane region" description="Helical" evidence="1">
    <location>
        <begin position="72"/>
        <end position="88"/>
    </location>
</feature>
<keyword evidence="1" id="KW-1133">Transmembrane helix</keyword>
<dbReference type="Proteomes" id="UP001197028">
    <property type="component" value="Unassembled WGS sequence"/>
</dbReference>
<keyword evidence="1" id="KW-0812">Transmembrane</keyword>
<gene>
    <name evidence="2" type="ORF">HJG40_01555</name>
</gene>